<evidence type="ECO:0000256" key="7">
    <source>
        <dbReference type="PROSITE-ProRule" id="PRU00473"/>
    </source>
</evidence>
<organism evidence="10 11">
    <name type="scientific">Natranaerovirga hydrolytica</name>
    <dbReference type="NCBI Taxonomy" id="680378"/>
    <lineage>
        <taxon>Bacteria</taxon>
        <taxon>Bacillati</taxon>
        <taxon>Bacillota</taxon>
        <taxon>Clostridia</taxon>
        <taxon>Lachnospirales</taxon>
        <taxon>Natranaerovirgaceae</taxon>
        <taxon>Natranaerovirga</taxon>
    </lineage>
</organism>
<dbReference type="RefSeq" id="WP_132279460.1">
    <property type="nucleotide sequence ID" value="NZ_SMGQ01000011.1"/>
</dbReference>
<keyword evidence="6 7" id="KW-0472">Membrane</keyword>
<dbReference type="InterPro" id="IPR036737">
    <property type="entry name" value="OmpA-like_sf"/>
</dbReference>
<comment type="caution">
    <text evidence="10">The sequence shown here is derived from an EMBL/GenBank/DDBJ whole genome shotgun (WGS) entry which is preliminary data.</text>
</comment>
<evidence type="ECO:0000313" key="11">
    <source>
        <dbReference type="Proteomes" id="UP000294545"/>
    </source>
</evidence>
<dbReference type="SUPFAM" id="SSF103088">
    <property type="entry name" value="OmpA-like"/>
    <property type="match status" value="1"/>
</dbReference>
<sequence>MARRRQQKPESSQNGAPAWMNTYGDMVTLLLCFFVLLFSMSTIDIVKFQELISSFDNRIDLMPGGMAIEEGEMIVSGISQLDDLAFYTEQGRDGDEDSYEERLEESRETAEAIEELLEEHNISDNVEVNYTAQYIQLSLDGAFLFDSGLADLKNEGIELMEIVGDILRNYESQDIAVEGHTDNIPIESFRFPSNWYLSSARAITVADYLINNKGFNPETLFAVGYGEYRPVDTNSTAQGRARNRRVEIKIVNEVN</sequence>
<dbReference type="InterPro" id="IPR025713">
    <property type="entry name" value="MotB-like_N_dom"/>
</dbReference>
<reference evidence="10 11" key="1">
    <citation type="submission" date="2019-03" db="EMBL/GenBank/DDBJ databases">
        <title>Genomic Encyclopedia of Type Strains, Phase IV (KMG-IV): sequencing the most valuable type-strain genomes for metagenomic binning, comparative biology and taxonomic classification.</title>
        <authorList>
            <person name="Goeker M."/>
        </authorList>
    </citation>
    <scope>NUCLEOTIDE SEQUENCE [LARGE SCALE GENOMIC DNA]</scope>
    <source>
        <strain evidence="10 11">DSM 24176</strain>
    </source>
</reference>
<evidence type="ECO:0000259" key="9">
    <source>
        <dbReference type="PROSITE" id="PS51123"/>
    </source>
</evidence>
<evidence type="ECO:0000256" key="2">
    <source>
        <dbReference type="ARBA" id="ARBA00008914"/>
    </source>
</evidence>
<dbReference type="PANTHER" id="PTHR30329:SF21">
    <property type="entry name" value="LIPOPROTEIN YIAD-RELATED"/>
    <property type="match status" value="1"/>
</dbReference>
<dbReference type="Proteomes" id="UP000294545">
    <property type="component" value="Unassembled WGS sequence"/>
</dbReference>
<feature type="coiled-coil region" evidence="8">
    <location>
        <begin position="96"/>
        <end position="123"/>
    </location>
</feature>
<evidence type="ECO:0000256" key="8">
    <source>
        <dbReference type="SAM" id="Coils"/>
    </source>
</evidence>
<dbReference type="CDD" id="cd07185">
    <property type="entry name" value="OmpA_C-like"/>
    <property type="match status" value="1"/>
</dbReference>
<evidence type="ECO:0000313" key="10">
    <source>
        <dbReference type="EMBL" id="TCK97899.1"/>
    </source>
</evidence>
<feature type="domain" description="OmpA-like" evidence="9">
    <location>
        <begin position="130"/>
        <end position="254"/>
    </location>
</feature>
<dbReference type="InterPro" id="IPR006665">
    <property type="entry name" value="OmpA-like"/>
</dbReference>
<dbReference type="OrthoDB" id="9815217at2"/>
<evidence type="ECO:0000256" key="3">
    <source>
        <dbReference type="ARBA" id="ARBA00022475"/>
    </source>
</evidence>
<accession>A0A4R1N4M7</accession>
<evidence type="ECO:0000256" key="1">
    <source>
        <dbReference type="ARBA" id="ARBA00004162"/>
    </source>
</evidence>
<comment type="similarity">
    <text evidence="2">Belongs to the MotB family.</text>
</comment>
<dbReference type="PROSITE" id="PS51123">
    <property type="entry name" value="OMPA_2"/>
    <property type="match status" value="1"/>
</dbReference>
<dbReference type="InterPro" id="IPR050330">
    <property type="entry name" value="Bact_OuterMem_StrucFunc"/>
</dbReference>
<dbReference type="GO" id="GO:0005886">
    <property type="term" value="C:plasma membrane"/>
    <property type="evidence" value="ECO:0007669"/>
    <property type="project" value="UniProtKB-SubCell"/>
</dbReference>
<evidence type="ECO:0000256" key="5">
    <source>
        <dbReference type="ARBA" id="ARBA00022989"/>
    </source>
</evidence>
<protein>
    <submittedName>
        <fullName evidence="10">Chemotaxis protein MotB</fullName>
    </submittedName>
</protein>
<dbReference type="PANTHER" id="PTHR30329">
    <property type="entry name" value="STATOR ELEMENT OF FLAGELLAR MOTOR COMPLEX"/>
    <property type="match status" value="1"/>
</dbReference>
<dbReference type="Pfam" id="PF00691">
    <property type="entry name" value="OmpA"/>
    <property type="match status" value="1"/>
</dbReference>
<name>A0A4R1N4M7_9FIRM</name>
<evidence type="ECO:0000256" key="6">
    <source>
        <dbReference type="ARBA" id="ARBA00023136"/>
    </source>
</evidence>
<keyword evidence="11" id="KW-1185">Reference proteome</keyword>
<keyword evidence="8" id="KW-0175">Coiled coil</keyword>
<evidence type="ECO:0000256" key="4">
    <source>
        <dbReference type="ARBA" id="ARBA00022692"/>
    </source>
</evidence>
<keyword evidence="4" id="KW-0812">Transmembrane</keyword>
<keyword evidence="3" id="KW-1003">Cell membrane</keyword>
<dbReference type="EMBL" id="SMGQ01000011">
    <property type="protein sequence ID" value="TCK97899.1"/>
    <property type="molecule type" value="Genomic_DNA"/>
</dbReference>
<comment type="subcellular location">
    <subcellularLocation>
        <location evidence="1">Cell membrane</location>
        <topology evidence="1">Single-pass membrane protein</topology>
    </subcellularLocation>
</comment>
<proteinExistence type="inferred from homology"/>
<keyword evidence="5" id="KW-1133">Transmembrane helix</keyword>
<dbReference type="Pfam" id="PF13677">
    <property type="entry name" value="MotB_plug"/>
    <property type="match status" value="1"/>
</dbReference>
<gene>
    <name evidence="10" type="ORF">EDC19_0301</name>
</gene>
<dbReference type="Gene3D" id="3.30.1330.60">
    <property type="entry name" value="OmpA-like domain"/>
    <property type="match status" value="1"/>
</dbReference>
<dbReference type="AlphaFoldDB" id="A0A4R1N4M7"/>